<comment type="caution">
    <text evidence="6">The sequence shown here is derived from an EMBL/GenBank/DDBJ whole genome shotgun (WGS) entry which is preliminary data.</text>
</comment>
<name>A0A6L8KGW8_9BURK</name>
<evidence type="ECO:0000259" key="5">
    <source>
        <dbReference type="PROSITE" id="PS50977"/>
    </source>
</evidence>
<evidence type="ECO:0000256" key="3">
    <source>
        <dbReference type="ARBA" id="ARBA00023163"/>
    </source>
</evidence>
<dbReference type="Pfam" id="PF00440">
    <property type="entry name" value="TetR_N"/>
    <property type="match status" value="1"/>
</dbReference>
<dbReference type="GO" id="GO:0000976">
    <property type="term" value="F:transcription cis-regulatory region binding"/>
    <property type="evidence" value="ECO:0007669"/>
    <property type="project" value="TreeGrafter"/>
</dbReference>
<keyword evidence="7" id="KW-1185">Reference proteome</keyword>
<feature type="domain" description="HTH tetR-type" evidence="5">
    <location>
        <begin position="12"/>
        <end position="72"/>
    </location>
</feature>
<dbReference type="Proteomes" id="UP000479335">
    <property type="component" value="Unassembled WGS sequence"/>
</dbReference>
<proteinExistence type="predicted"/>
<evidence type="ECO:0000313" key="7">
    <source>
        <dbReference type="Proteomes" id="UP000479335"/>
    </source>
</evidence>
<dbReference type="PROSITE" id="PS50977">
    <property type="entry name" value="HTH_TETR_2"/>
    <property type="match status" value="1"/>
</dbReference>
<dbReference type="GO" id="GO:0003700">
    <property type="term" value="F:DNA-binding transcription factor activity"/>
    <property type="evidence" value="ECO:0007669"/>
    <property type="project" value="TreeGrafter"/>
</dbReference>
<organism evidence="6 7">
    <name type="scientific">Duganella flavida</name>
    <dbReference type="NCBI Taxonomy" id="2692175"/>
    <lineage>
        <taxon>Bacteria</taxon>
        <taxon>Pseudomonadati</taxon>
        <taxon>Pseudomonadota</taxon>
        <taxon>Betaproteobacteria</taxon>
        <taxon>Burkholderiales</taxon>
        <taxon>Oxalobacteraceae</taxon>
        <taxon>Telluria group</taxon>
        <taxon>Duganella</taxon>
    </lineage>
</organism>
<dbReference type="InterPro" id="IPR050109">
    <property type="entry name" value="HTH-type_TetR-like_transc_reg"/>
</dbReference>
<dbReference type="Pfam" id="PF13305">
    <property type="entry name" value="TetR_C_33"/>
    <property type="match status" value="1"/>
</dbReference>
<dbReference type="SUPFAM" id="SSF48498">
    <property type="entry name" value="Tetracyclin repressor-like, C-terminal domain"/>
    <property type="match status" value="1"/>
</dbReference>
<keyword evidence="2 4" id="KW-0238">DNA-binding</keyword>
<feature type="DNA-binding region" description="H-T-H motif" evidence="4">
    <location>
        <begin position="35"/>
        <end position="54"/>
    </location>
</feature>
<evidence type="ECO:0000256" key="1">
    <source>
        <dbReference type="ARBA" id="ARBA00023015"/>
    </source>
</evidence>
<gene>
    <name evidence="6" type="ORF">GTP46_26980</name>
</gene>
<accession>A0A6L8KGW8</accession>
<evidence type="ECO:0000313" key="6">
    <source>
        <dbReference type="EMBL" id="MYM26280.1"/>
    </source>
</evidence>
<sequence length="214" mass="24064">MGVQERREREKSVVRAAILDAARRISERDGWAKLTIRGIAADIEYSPALIYGYFESKEAVLVELMGQGFGALHELLQQARAGDAEPSVTVEKVGMAYWKFAFDNPVPYQLMHGLAGIPFGTEHTPAEVRACYDDFHEPIIALLEARGGERGEESEEQAELYWAFLHGLISLTMNQRIKDGIERANKLAERLVGDFVRGCQPELEKSKKSIRRTK</sequence>
<evidence type="ECO:0000256" key="4">
    <source>
        <dbReference type="PROSITE-ProRule" id="PRU00335"/>
    </source>
</evidence>
<dbReference type="PANTHER" id="PTHR30055">
    <property type="entry name" value="HTH-TYPE TRANSCRIPTIONAL REGULATOR RUTR"/>
    <property type="match status" value="1"/>
</dbReference>
<dbReference type="RefSeq" id="WP_161009716.1">
    <property type="nucleotide sequence ID" value="NZ_WWCN01000024.1"/>
</dbReference>
<dbReference type="PANTHER" id="PTHR30055:SF234">
    <property type="entry name" value="HTH-TYPE TRANSCRIPTIONAL REGULATOR BETI"/>
    <property type="match status" value="1"/>
</dbReference>
<dbReference type="InterPro" id="IPR009057">
    <property type="entry name" value="Homeodomain-like_sf"/>
</dbReference>
<dbReference type="InterPro" id="IPR025996">
    <property type="entry name" value="MT1864/Rv1816-like_C"/>
</dbReference>
<keyword evidence="1" id="KW-0805">Transcription regulation</keyword>
<dbReference type="AlphaFoldDB" id="A0A6L8KGW8"/>
<dbReference type="SUPFAM" id="SSF46689">
    <property type="entry name" value="Homeodomain-like"/>
    <property type="match status" value="1"/>
</dbReference>
<dbReference type="EMBL" id="WWCN01000024">
    <property type="protein sequence ID" value="MYM26280.1"/>
    <property type="molecule type" value="Genomic_DNA"/>
</dbReference>
<dbReference type="InterPro" id="IPR001647">
    <property type="entry name" value="HTH_TetR"/>
</dbReference>
<keyword evidence="3" id="KW-0804">Transcription</keyword>
<dbReference type="Gene3D" id="1.10.357.10">
    <property type="entry name" value="Tetracycline Repressor, domain 2"/>
    <property type="match status" value="1"/>
</dbReference>
<dbReference type="InterPro" id="IPR036271">
    <property type="entry name" value="Tet_transcr_reg_TetR-rel_C_sf"/>
</dbReference>
<evidence type="ECO:0000256" key="2">
    <source>
        <dbReference type="ARBA" id="ARBA00023125"/>
    </source>
</evidence>
<reference evidence="6 7" key="1">
    <citation type="submission" date="2019-12" db="EMBL/GenBank/DDBJ databases">
        <title>Novel species isolated from a subtropical stream in China.</title>
        <authorList>
            <person name="Lu H."/>
        </authorList>
    </citation>
    <scope>NUCLEOTIDE SEQUENCE [LARGE SCALE GENOMIC DNA]</scope>
    <source>
        <strain evidence="6 7">FT135W</strain>
    </source>
</reference>
<protein>
    <submittedName>
        <fullName evidence="6">TetR family transcriptional regulator</fullName>
    </submittedName>
</protein>